<evidence type="ECO:0000256" key="1">
    <source>
        <dbReference type="SAM" id="Coils"/>
    </source>
</evidence>
<sequence length="404" mass="46025">MCSSFNDAIASRRRASIREKNRTREYLFGPISVNDVEWAKSALDANAQVKRHTVKDRDIDRISTADSETIGTCNKLPDVCVQTNGANIKDLINNIQDLSLKLGAETRQRESLEQQLAQLREQNGQLMAELQKAYATEKDAAAYTSAVETINNLDVKEFGHNCEEIMDTIYTTICDAFGPDNNLALLFEEMADIYLKSESNHEMEVQSLQKQIEFLSQFENVFKGEVQPTAKSLDTLVEQLKSTKEEAAQEIDALRKKLDRMQGDYAKLEERSKIMEEAFEAEREELNVKIRVHQDKYQQLMRGQAQLLSQLPLLKLTATEEHAEADVLRQTGSSTLEALVSALYRKDAEMQKLIRHKDDILQQQQSTINKLESCVKEWEADAILWLDYVNQNSSKKRIGALKVN</sequence>
<reference evidence="2" key="2">
    <citation type="submission" date="2021-05" db="EMBL/GenBank/DDBJ databases">
        <authorList>
            <person name="Pain A."/>
        </authorList>
    </citation>
    <scope>NUCLEOTIDE SEQUENCE</scope>
    <source>
        <strain evidence="2">1802A</strain>
    </source>
</reference>
<reference evidence="2" key="1">
    <citation type="journal article" date="2014" name="Nucleic Acids Res.">
        <title>The evolutionary dynamics of variant antigen genes in Babesia reveal a history of genomic innovation underlying host-parasite interaction.</title>
        <authorList>
            <person name="Jackson A.P."/>
            <person name="Otto T.D."/>
            <person name="Darby A."/>
            <person name="Ramaprasad A."/>
            <person name="Xia D."/>
            <person name="Echaide I.E."/>
            <person name="Farber M."/>
            <person name="Gahlot S."/>
            <person name="Gamble J."/>
            <person name="Gupta D."/>
            <person name="Gupta Y."/>
            <person name="Jackson L."/>
            <person name="Malandrin L."/>
            <person name="Malas T.B."/>
            <person name="Moussa E."/>
            <person name="Nair M."/>
            <person name="Reid A.J."/>
            <person name="Sanders M."/>
            <person name="Sharma J."/>
            <person name="Tracey A."/>
            <person name="Quail M.A."/>
            <person name="Weir W."/>
            <person name="Wastling J.M."/>
            <person name="Hall N."/>
            <person name="Willadsen P."/>
            <person name="Lingelbach K."/>
            <person name="Shiels B."/>
            <person name="Tait A."/>
            <person name="Berriman M."/>
            <person name="Allred D.R."/>
            <person name="Pain A."/>
        </authorList>
    </citation>
    <scope>NUCLEOTIDE SEQUENCE</scope>
    <source>
        <strain evidence="2">1802A</strain>
    </source>
</reference>
<evidence type="ECO:0000313" key="3">
    <source>
        <dbReference type="Proteomes" id="UP001195914"/>
    </source>
</evidence>
<evidence type="ECO:0000313" key="2">
    <source>
        <dbReference type="EMBL" id="KAK1933295.1"/>
    </source>
</evidence>
<feature type="coiled-coil region" evidence="1">
    <location>
        <begin position="88"/>
        <end position="136"/>
    </location>
</feature>
<dbReference type="Proteomes" id="UP001195914">
    <property type="component" value="Unassembled WGS sequence"/>
</dbReference>
<protein>
    <submittedName>
        <fullName evidence="2">Uncharacterized protein</fullName>
    </submittedName>
</protein>
<feature type="coiled-coil region" evidence="1">
    <location>
        <begin position="230"/>
        <end position="296"/>
    </location>
</feature>
<dbReference type="AlphaFoldDB" id="A0AAD9G7K6"/>
<keyword evidence="3" id="KW-1185">Reference proteome</keyword>
<comment type="caution">
    <text evidence="2">The sequence shown here is derived from an EMBL/GenBank/DDBJ whole genome shotgun (WGS) entry which is preliminary data.</text>
</comment>
<accession>A0AAD9G7K6</accession>
<proteinExistence type="predicted"/>
<name>A0AAD9G7K6_BABDI</name>
<organism evidence="2 3">
    <name type="scientific">Babesia divergens</name>
    <dbReference type="NCBI Taxonomy" id="32595"/>
    <lineage>
        <taxon>Eukaryota</taxon>
        <taxon>Sar</taxon>
        <taxon>Alveolata</taxon>
        <taxon>Apicomplexa</taxon>
        <taxon>Aconoidasida</taxon>
        <taxon>Piroplasmida</taxon>
        <taxon>Babesiidae</taxon>
        <taxon>Babesia</taxon>
    </lineage>
</organism>
<dbReference type="EMBL" id="JAHBMH010000073">
    <property type="protein sequence ID" value="KAK1933295.1"/>
    <property type="molecule type" value="Genomic_DNA"/>
</dbReference>
<gene>
    <name evidence="2" type="ORF">X943_003045</name>
</gene>
<keyword evidence="1" id="KW-0175">Coiled coil</keyword>